<dbReference type="GO" id="GO:0009253">
    <property type="term" value="P:peptidoglycan catabolic process"/>
    <property type="evidence" value="ECO:0007669"/>
    <property type="project" value="TreeGrafter"/>
</dbReference>
<evidence type="ECO:0000313" key="8">
    <source>
        <dbReference type="EMBL" id="KAA5607556.1"/>
    </source>
</evidence>
<dbReference type="SMART" id="SM00925">
    <property type="entry name" value="MltA"/>
    <property type="match status" value="1"/>
</dbReference>
<accession>A0A5M6IGX6</accession>
<dbReference type="Gene3D" id="2.40.40.10">
    <property type="entry name" value="RlpA-like domain"/>
    <property type="match status" value="1"/>
</dbReference>
<feature type="transmembrane region" description="Helical" evidence="6">
    <location>
        <begin position="107"/>
        <end position="127"/>
    </location>
</feature>
<keyword evidence="9" id="KW-1185">Reference proteome</keyword>
<dbReference type="GO" id="GO:0008933">
    <property type="term" value="F:peptidoglycan lytic transglycosylase activity"/>
    <property type="evidence" value="ECO:0007669"/>
    <property type="project" value="TreeGrafter"/>
</dbReference>
<evidence type="ECO:0000256" key="5">
    <source>
        <dbReference type="ARBA" id="ARBA00030918"/>
    </source>
</evidence>
<dbReference type="Proteomes" id="UP000324065">
    <property type="component" value="Unassembled WGS sequence"/>
</dbReference>
<evidence type="ECO:0000259" key="7">
    <source>
        <dbReference type="SMART" id="SM00925"/>
    </source>
</evidence>
<dbReference type="InterPro" id="IPR005300">
    <property type="entry name" value="MltA_B"/>
</dbReference>
<evidence type="ECO:0000256" key="1">
    <source>
        <dbReference type="ARBA" id="ARBA00001420"/>
    </source>
</evidence>
<dbReference type="CDD" id="cd14485">
    <property type="entry name" value="mltA_like_LT_A"/>
    <property type="match status" value="1"/>
</dbReference>
<dbReference type="GO" id="GO:0009254">
    <property type="term" value="P:peptidoglycan turnover"/>
    <property type="evidence" value="ECO:0007669"/>
    <property type="project" value="InterPro"/>
</dbReference>
<dbReference type="InterPro" id="IPR036908">
    <property type="entry name" value="RlpA-like_sf"/>
</dbReference>
<dbReference type="Gene3D" id="2.40.240.50">
    <property type="entry name" value="Barwin-like endoglucanases"/>
    <property type="match status" value="1"/>
</dbReference>
<protein>
    <recommendedName>
        <fullName evidence="2">peptidoglycan lytic exotransglycosylase</fullName>
        <ecNumber evidence="2">4.2.2.n1</ecNumber>
    </recommendedName>
    <alternativeName>
        <fullName evidence="5">Murein hydrolase A</fullName>
    </alternativeName>
</protein>
<keyword evidence="6" id="KW-0472">Membrane</keyword>
<reference evidence="8 9" key="1">
    <citation type="submission" date="2019-09" db="EMBL/GenBank/DDBJ databases">
        <title>Genome sequence of Roseospira marina, one of the more divergent members of the non-sulfur purple photosynthetic bacterial family, the Rhodospirillaceae.</title>
        <authorList>
            <person name="Meyer T."/>
            <person name="Kyndt J."/>
        </authorList>
    </citation>
    <scope>NUCLEOTIDE SEQUENCE [LARGE SCALE GENOMIC DNA]</scope>
    <source>
        <strain evidence="8 9">DSM 15113</strain>
    </source>
</reference>
<dbReference type="GO" id="GO:0019867">
    <property type="term" value="C:outer membrane"/>
    <property type="evidence" value="ECO:0007669"/>
    <property type="project" value="InterPro"/>
</dbReference>
<keyword evidence="3" id="KW-0456">Lyase</keyword>
<dbReference type="EC" id="4.2.2.n1" evidence="2"/>
<dbReference type="InterPro" id="IPR026044">
    <property type="entry name" value="MltA"/>
</dbReference>
<evidence type="ECO:0000256" key="6">
    <source>
        <dbReference type="SAM" id="Phobius"/>
    </source>
</evidence>
<dbReference type="CDD" id="cd14668">
    <property type="entry name" value="mlta_B"/>
    <property type="match status" value="1"/>
</dbReference>
<dbReference type="GO" id="GO:0004553">
    <property type="term" value="F:hydrolase activity, hydrolyzing O-glycosyl compounds"/>
    <property type="evidence" value="ECO:0007669"/>
    <property type="project" value="InterPro"/>
</dbReference>
<organism evidence="8 9">
    <name type="scientific">Roseospira marina</name>
    <dbReference type="NCBI Taxonomy" id="140057"/>
    <lineage>
        <taxon>Bacteria</taxon>
        <taxon>Pseudomonadati</taxon>
        <taxon>Pseudomonadota</taxon>
        <taxon>Alphaproteobacteria</taxon>
        <taxon>Rhodospirillales</taxon>
        <taxon>Rhodospirillaceae</taxon>
        <taxon>Roseospira</taxon>
    </lineage>
</organism>
<dbReference type="Pfam" id="PF06725">
    <property type="entry name" value="3D"/>
    <property type="match status" value="1"/>
</dbReference>
<dbReference type="InterPro" id="IPR010611">
    <property type="entry name" value="3D_dom"/>
</dbReference>
<dbReference type="AlphaFoldDB" id="A0A5M6IGX6"/>
<dbReference type="GO" id="GO:0071555">
    <property type="term" value="P:cell wall organization"/>
    <property type="evidence" value="ECO:0007669"/>
    <property type="project" value="UniProtKB-KW"/>
</dbReference>
<dbReference type="PANTHER" id="PTHR30124">
    <property type="entry name" value="MEMBRANE-BOUND LYTIC MUREIN TRANSGLYCOSYLASE A"/>
    <property type="match status" value="1"/>
</dbReference>
<dbReference type="Pfam" id="PF03562">
    <property type="entry name" value="MltA"/>
    <property type="match status" value="1"/>
</dbReference>
<evidence type="ECO:0000256" key="4">
    <source>
        <dbReference type="ARBA" id="ARBA00023316"/>
    </source>
</evidence>
<sequence>MDWRRPFRLGSRGHDVARQVRDAGVVVRRRLAKLRSSDPGPSHHRTVLHQRASDYAKAVAAGVGPRAQHALHWSRSRARDLTRHAQISAELALRRWETKPARFRQRVTLGTGLALVVGIAGLTVWLWPRPAPPPEPHYTLVSLQALPGWPSDTVLEARPALDRSCAKLAKLSPDRSMAIQGHAALRAVTGTVANWQAVCARLDQVPADDPQAFRGFLLRAFAVYAVTSSDADAHGLFTGYFEAHIDAARTRGGRYTIPVYGPPKDLVMESGQGQRRVNGVLEPYTDRAAIEDGALEGKAPVLFWAADAVDLHILHIQGSGRVTLPDGRQTRIGYAANNGQPFVGIGRLVRERGLADGASMPAIRTWLRTHPEDGRALMRENPRYIFFREIAGTGPVGAFGVTLTPLRSLAVDPQFLPLGSLVWLDTTGPDGVPIQRLMAAQDVGSAIKGINRGDVFWGGGEAAFDKAGRMASPGQTYLLVPRPERPVDPLMM</sequence>
<proteinExistence type="predicted"/>
<gene>
    <name evidence="8" type="ORF">F1188_01990</name>
</gene>
<evidence type="ECO:0000313" key="9">
    <source>
        <dbReference type="Proteomes" id="UP000324065"/>
    </source>
</evidence>
<evidence type="ECO:0000256" key="3">
    <source>
        <dbReference type="ARBA" id="ARBA00023239"/>
    </source>
</evidence>
<evidence type="ECO:0000256" key="2">
    <source>
        <dbReference type="ARBA" id="ARBA00012587"/>
    </source>
</evidence>
<dbReference type="EMBL" id="VWPJ01000001">
    <property type="protein sequence ID" value="KAA5607556.1"/>
    <property type="molecule type" value="Genomic_DNA"/>
</dbReference>
<comment type="caution">
    <text evidence="8">The sequence shown here is derived from an EMBL/GenBank/DDBJ whole genome shotgun (WGS) entry which is preliminary data.</text>
</comment>
<keyword evidence="6" id="KW-1133">Transmembrane helix</keyword>
<feature type="domain" description="Lytic transglycosylase MltA" evidence="7">
    <location>
        <begin position="244"/>
        <end position="388"/>
    </location>
</feature>
<dbReference type="SUPFAM" id="SSF50685">
    <property type="entry name" value="Barwin-like endoglucanases"/>
    <property type="match status" value="1"/>
</dbReference>
<dbReference type="PANTHER" id="PTHR30124:SF0">
    <property type="entry name" value="MEMBRANE-BOUND LYTIC MUREIN TRANSGLYCOSYLASE A"/>
    <property type="match status" value="1"/>
</dbReference>
<name>A0A5M6IGX6_9PROT</name>
<comment type="catalytic activity">
    <reaction evidence="1">
        <text>Exolytic cleavage of the (1-&gt;4)-beta-glycosidic linkage between N-acetylmuramic acid (MurNAc) and N-acetylglucosamine (GlcNAc) residues in peptidoglycan, from either the reducing or the non-reducing ends of the peptidoglycan chains, with concomitant formation of a 1,6-anhydrobond in the MurNAc residue.</text>
        <dbReference type="EC" id="4.2.2.n1"/>
    </reaction>
</comment>
<dbReference type="OrthoDB" id="9783686at2"/>
<keyword evidence="4" id="KW-0961">Cell wall biogenesis/degradation</keyword>
<keyword evidence="6" id="KW-0812">Transmembrane</keyword>